<dbReference type="Gene3D" id="1.10.101.10">
    <property type="entry name" value="PGBD-like superfamily/PGBD"/>
    <property type="match status" value="1"/>
</dbReference>
<dbReference type="Gene3D" id="3.10.350.10">
    <property type="entry name" value="LysM domain"/>
    <property type="match status" value="1"/>
</dbReference>
<geneLocation type="plasmid" evidence="3">
    <name>pts485</name>
</geneLocation>
<sequence>MLIHRVSQGECVSSIAKQYGLRDWQAIYHDPANQALRARRPNPNLLYPGDIVRIPDKTAKLTDQPVGQPFTFKVKGRRIHLRLLVEEFDGTAVAGRAYHLEVGTEVFAGRTGGDGLVEHEIAVDADAGELTVWLDDEQQNALYWPLRIGFLDPHDEPPGAQERLNNLGLDNLADGATDERSQAAIKAFQRQHGLAESGDLDAATKDRARVVYGF</sequence>
<dbReference type="RefSeq" id="WP_100923222.1">
    <property type="nucleotide sequence ID" value="NZ_CP020372.1"/>
</dbReference>
<feature type="domain" description="Peptidoglycan binding-like" evidence="1">
    <location>
        <begin position="160"/>
        <end position="206"/>
    </location>
</feature>
<dbReference type="InterPro" id="IPR036779">
    <property type="entry name" value="LysM_dom_sf"/>
</dbReference>
<evidence type="ECO:0000259" key="1">
    <source>
        <dbReference type="Pfam" id="PF01471"/>
    </source>
</evidence>
<dbReference type="KEGG" id="tsy:THSYN_32430"/>
<proteinExistence type="predicted"/>
<dbReference type="Proteomes" id="UP000232638">
    <property type="component" value="Plasmid pTs485"/>
</dbReference>
<keyword evidence="3" id="KW-1185">Reference proteome</keyword>
<dbReference type="InterPro" id="IPR002477">
    <property type="entry name" value="Peptidoglycan-bd-like"/>
</dbReference>
<reference evidence="2 3" key="1">
    <citation type="submission" date="2017-03" db="EMBL/GenBank/DDBJ databases">
        <title>Complete genome sequence of Candidatus 'Thiodictyon syntrophicum' sp. nov. strain Cad16T, a photolithoautotroph purple sulfur bacterium isolated from an alpine meromictic lake.</title>
        <authorList>
            <person name="Luedin S.M."/>
            <person name="Pothier J.F."/>
            <person name="Danza F."/>
            <person name="Storelli N."/>
            <person name="Wittwer M."/>
            <person name="Tonolla M."/>
        </authorList>
    </citation>
    <scope>NUCLEOTIDE SEQUENCE [LARGE SCALE GENOMIC DNA]</scope>
    <source>
        <strain evidence="2 3">Cad16T</strain>
        <plasmid evidence="3">Plasmid pts485</plasmid>
    </source>
</reference>
<name>A0A2K8UKC8_9GAMM</name>
<dbReference type="InterPro" id="IPR018392">
    <property type="entry name" value="LysM"/>
</dbReference>
<dbReference type="CDD" id="cd00118">
    <property type="entry name" value="LysM"/>
    <property type="match status" value="1"/>
</dbReference>
<dbReference type="InterPro" id="IPR036366">
    <property type="entry name" value="PGBDSf"/>
</dbReference>
<dbReference type="InterPro" id="IPR036365">
    <property type="entry name" value="PGBD-like_sf"/>
</dbReference>
<organism evidence="2 3">
    <name type="scientific">Candidatus Thiodictyon syntrophicum</name>
    <dbReference type="NCBI Taxonomy" id="1166950"/>
    <lineage>
        <taxon>Bacteria</taxon>
        <taxon>Pseudomonadati</taxon>
        <taxon>Pseudomonadota</taxon>
        <taxon>Gammaproteobacteria</taxon>
        <taxon>Chromatiales</taxon>
        <taxon>Chromatiaceae</taxon>
        <taxon>Thiodictyon</taxon>
    </lineage>
</organism>
<evidence type="ECO:0000313" key="2">
    <source>
        <dbReference type="EMBL" id="AUB85611.1"/>
    </source>
</evidence>
<gene>
    <name evidence="2" type="ORF">THSYN_32430</name>
</gene>
<keyword evidence="2" id="KW-0614">Plasmid</keyword>
<dbReference type="Pfam" id="PF01471">
    <property type="entry name" value="PG_binding_1"/>
    <property type="match status" value="1"/>
</dbReference>
<dbReference type="SUPFAM" id="SSF47090">
    <property type="entry name" value="PGBD-like"/>
    <property type="match status" value="1"/>
</dbReference>
<dbReference type="AlphaFoldDB" id="A0A2K8UKC8"/>
<protein>
    <recommendedName>
        <fullName evidence="1">Peptidoglycan binding-like domain-containing protein</fullName>
    </recommendedName>
</protein>
<accession>A0A2K8UKC8</accession>
<dbReference type="OrthoDB" id="370541at2"/>
<evidence type="ECO:0000313" key="3">
    <source>
        <dbReference type="Proteomes" id="UP000232638"/>
    </source>
</evidence>
<dbReference type="EMBL" id="CP020372">
    <property type="protein sequence ID" value="AUB85611.1"/>
    <property type="molecule type" value="Genomic_DNA"/>
</dbReference>